<accession>A0ABD0V537</accession>
<dbReference type="SMART" id="SM00353">
    <property type="entry name" value="HLH"/>
    <property type="match status" value="1"/>
</dbReference>
<gene>
    <name evidence="6" type="ORF">M5K25_011833</name>
</gene>
<name>A0ABD0V537_DENTH</name>
<evidence type="ECO:0000313" key="7">
    <source>
        <dbReference type="Proteomes" id="UP001552299"/>
    </source>
</evidence>
<keyword evidence="3" id="KW-0804">Transcription</keyword>
<evidence type="ECO:0000256" key="1">
    <source>
        <dbReference type="ARBA" id="ARBA00005510"/>
    </source>
</evidence>
<dbReference type="InterPro" id="IPR044295">
    <property type="entry name" value="BIM1/2/3"/>
</dbReference>
<organism evidence="6 7">
    <name type="scientific">Dendrobium thyrsiflorum</name>
    <name type="common">Pinecone-like raceme dendrobium</name>
    <name type="synonym">Orchid</name>
    <dbReference type="NCBI Taxonomy" id="117978"/>
    <lineage>
        <taxon>Eukaryota</taxon>
        <taxon>Viridiplantae</taxon>
        <taxon>Streptophyta</taxon>
        <taxon>Embryophyta</taxon>
        <taxon>Tracheophyta</taxon>
        <taxon>Spermatophyta</taxon>
        <taxon>Magnoliopsida</taxon>
        <taxon>Liliopsida</taxon>
        <taxon>Asparagales</taxon>
        <taxon>Orchidaceae</taxon>
        <taxon>Epidendroideae</taxon>
        <taxon>Malaxideae</taxon>
        <taxon>Dendrobiinae</taxon>
        <taxon>Dendrobium</taxon>
    </lineage>
</organism>
<evidence type="ECO:0000256" key="3">
    <source>
        <dbReference type="ARBA" id="ARBA00023163"/>
    </source>
</evidence>
<dbReference type="PANTHER" id="PTHR46412">
    <property type="entry name" value="BES1-INTERACTING MYC-LIKE PROTEIN"/>
    <property type="match status" value="1"/>
</dbReference>
<dbReference type="PROSITE" id="PS50888">
    <property type="entry name" value="BHLH"/>
    <property type="match status" value="1"/>
</dbReference>
<keyword evidence="2" id="KW-0805">Transcription regulation</keyword>
<dbReference type="InterPro" id="IPR011598">
    <property type="entry name" value="bHLH_dom"/>
</dbReference>
<dbReference type="AlphaFoldDB" id="A0ABD0V537"/>
<dbReference type="CDD" id="cd11453">
    <property type="entry name" value="bHLH_AtBIM_like"/>
    <property type="match status" value="1"/>
</dbReference>
<dbReference type="InterPro" id="IPR036638">
    <property type="entry name" value="HLH_DNA-bd_sf"/>
</dbReference>
<feature type="region of interest" description="Disordered" evidence="4">
    <location>
        <begin position="1"/>
        <end position="58"/>
    </location>
</feature>
<feature type="compositionally biased region" description="Acidic residues" evidence="4">
    <location>
        <begin position="11"/>
        <end position="20"/>
    </location>
</feature>
<dbReference type="Gene3D" id="4.10.280.10">
    <property type="entry name" value="Helix-loop-helix DNA-binding domain"/>
    <property type="match status" value="1"/>
</dbReference>
<dbReference type="SUPFAM" id="SSF47459">
    <property type="entry name" value="HLH, helix-loop-helix DNA-binding domain"/>
    <property type="match status" value="1"/>
</dbReference>
<comment type="caution">
    <text evidence="6">The sequence shown here is derived from an EMBL/GenBank/DDBJ whole genome shotgun (WGS) entry which is preliminary data.</text>
</comment>
<dbReference type="EMBL" id="JANQDX010000009">
    <property type="protein sequence ID" value="KAL0919718.1"/>
    <property type="molecule type" value="Genomic_DNA"/>
</dbReference>
<feature type="compositionally biased region" description="Basic and acidic residues" evidence="4">
    <location>
        <begin position="21"/>
        <end position="42"/>
    </location>
</feature>
<comment type="similarity">
    <text evidence="1">Belongs to the bHLH protein family.</text>
</comment>
<sequence>MESFSRFNMGFEEDDEDEEEFGKREGSSKKELTLKLDGKSNEQKASTPRLKHSAIEQRRRSKINDRFQMLIGLLPNSDQKRDKASFLLEVIEYIQFLQEKVQMYESISPGSDENTRLMLLNNRNGSGEPMDDPQVFKNDASSGLLVSDNSIPGRGLFLGQPLQRFLPEADSMEELTMDEGTICASNAYSQGLLNTLSQSLQNSGIDLSQANISVHINLGRRSGSRHNSSTSIATSKDQDEPSFCNLIIGQARVGNRCDESDQAAAKRHKSDHTVTHL</sequence>
<proteinExistence type="inferred from homology"/>
<evidence type="ECO:0000256" key="2">
    <source>
        <dbReference type="ARBA" id="ARBA00023015"/>
    </source>
</evidence>
<protein>
    <recommendedName>
        <fullName evidence="5">BHLH domain-containing protein</fullName>
    </recommendedName>
</protein>
<evidence type="ECO:0000259" key="5">
    <source>
        <dbReference type="PROSITE" id="PS50888"/>
    </source>
</evidence>
<dbReference type="Proteomes" id="UP001552299">
    <property type="component" value="Unassembled WGS sequence"/>
</dbReference>
<dbReference type="PANTHER" id="PTHR46412:SF6">
    <property type="entry name" value="TRANSCRIPTION FACTOR BIM2"/>
    <property type="match status" value="1"/>
</dbReference>
<evidence type="ECO:0000256" key="4">
    <source>
        <dbReference type="SAM" id="MobiDB-lite"/>
    </source>
</evidence>
<evidence type="ECO:0000313" key="6">
    <source>
        <dbReference type="EMBL" id="KAL0919718.1"/>
    </source>
</evidence>
<keyword evidence="7" id="KW-1185">Reference proteome</keyword>
<dbReference type="Pfam" id="PF00010">
    <property type="entry name" value="HLH"/>
    <property type="match status" value="1"/>
</dbReference>
<feature type="domain" description="BHLH" evidence="5">
    <location>
        <begin position="47"/>
        <end position="97"/>
    </location>
</feature>
<reference evidence="6 7" key="1">
    <citation type="journal article" date="2024" name="Plant Biotechnol. J.">
        <title>Dendrobium thyrsiflorum genome and its molecular insights into genes involved in important horticultural traits.</title>
        <authorList>
            <person name="Chen B."/>
            <person name="Wang J.Y."/>
            <person name="Zheng P.J."/>
            <person name="Li K.L."/>
            <person name="Liang Y.M."/>
            <person name="Chen X.F."/>
            <person name="Zhang C."/>
            <person name="Zhao X."/>
            <person name="He X."/>
            <person name="Zhang G.Q."/>
            <person name="Liu Z.J."/>
            <person name="Xu Q."/>
        </authorList>
    </citation>
    <scope>NUCLEOTIDE SEQUENCE [LARGE SCALE GENOMIC DNA]</scope>
    <source>
        <strain evidence="6">GZMU011</strain>
    </source>
</reference>